<organism evidence="1 2">
    <name type="scientific">Liquorilactobacillus vini DSM 20605</name>
    <dbReference type="NCBI Taxonomy" id="1133569"/>
    <lineage>
        <taxon>Bacteria</taxon>
        <taxon>Bacillati</taxon>
        <taxon>Bacillota</taxon>
        <taxon>Bacilli</taxon>
        <taxon>Lactobacillales</taxon>
        <taxon>Lactobacillaceae</taxon>
        <taxon>Liquorilactobacillus</taxon>
    </lineage>
</organism>
<evidence type="ECO:0000313" key="1">
    <source>
        <dbReference type="EMBL" id="KRM89330.1"/>
    </source>
</evidence>
<dbReference type="GO" id="GO:0008684">
    <property type="term" value="F:2-oxopent-4-enoate hydratase activity"/>
    <property type="evidence" value="ECO:0007669"/>
    <property type="project" value="TreeGrafter"/>
</dbReference>
<dbReference type="PATRIC" id="fig|1133569.4.peg.2057"/>
<dbReference type="GO" id="GO:0005737">
    <property type="term" value="C:cytoplasm"/>
    <property type="evidence" value="ECO:0007669"/>
    <property type="project" value="TreeGrafter"/>
</dbReference>
<dbReference type="OrthoDB" id="9792137at2"/>
<dbReference type="AlphaFoldDB" id="A0A0R2CE35"/>
<dbReference type="PANTHER" id="PTHR30143">
    <property type="entry name" value="ACID HYDRATASE"/>
    <property type="match status" value="1"/>
</dbReference>
<dbReference type="InterPro" id="IPR050772">
    <property type="entry name" value="Hydratase-Decarb/MhpD_sf"/>
</dbReference>
<sequence length="272" mass="30325">MTDTQTKNTVTLTANEEKFAQALYQAYTSQKPLQETTWKDTVTDDQTAYQVQARLTELKQETVGGYKVSLTSEETQKMFASTTPLYGAQVKSHFLASPVKRSLKTLMEPLVEVELEFRAKEDLRASDSLEELMHKTQVAAGMEVPDSRFSNWFPKLSKYMVMSDAAVGGLVLYGKEFETTNVFKDVADVATVKCELYHNDEKVREGVSAEVLGNPLKSLHWLVAKLEEQGKSFKAGQMVSSGTFVLPPKLSVGKWSARFDHGLGAVDFEVTD</sequence>
<reference evidence="1 2" key="1">
    <citation type="journal article" date="2015" name="Genome Announc.">
        <title>Expanding the biotechnology potential of lactobacilli through comparative genomics of 213 strains and associated genera.</title>
        <authorList>
            <person name="Sun Z."/>
            <person name="Harris H.M."/>
            <person name="McCann A."/>
            <person name="Guo C."/>
            <person name="Argimon S."/>
            <person name="Zhang W."/>
            <person name="Yang X."/>
            <person name="Jeffery I.B."/>
            <person name="Cooney J.C."/>
            <person name="Kagawa T.F."/>
            <person name="Liu W."/>
            <person name="Song Y."/>
            <person name="Salvetti E."/>
            <person name="Wrobel A."/>
            <person name="Rasinkangas P."/>
            <person name="Parkhill J."/>
            <person name="Rea M.C."/>
            <person name="O'Sullivan O."/>
            <person name="Ritari J."/>
            <person name="Douillard F.P."/>
            <person name="Paul Ross R."/>
            <person name="Yang R."/>
            <person name="Briner A.E."/>
            <person name="Felis G.E."/>
            <person name="de Vos W.M."/>
            <person name="Barrangou R."/>
            <person name="Klaenhammer T.R."/>
            <person name="Caufield P.W."/>
            <person name="Cui Y."/>
            <person name="Zhang H."/>
            <person name="O'Toole P.W."/>
        </authorList>
    </citation>
    <scope>NUCLEOTIDE SEQUENCE [LARGE SCALE GENOMIC DNA]</scope>
    <source>
        <strain evidence="1 2">DSM 20605</strain>
    </source>
</reference>
<accession>A0A0R2CE35</accession>
<dbReference type="RefSeq" id="WP_010580420.1">
    <property type="nucleotide sequence ID" value="NZ_AHYZ01000079.1"/>
</dbReference>
<dbReference type="PANTHER" id="PTHR30143:SF0">
    <property type="entry name" value="2-KETO-4-PENTENOATE HYDRATASE"/>
    <property type="match status" value="1"/>
</dbReference>
<dbReference type="Proteomes" id="UP000051576">
    <property type="component" value="Unassembled WGS sequence"/>
</dbReference>
<dbReference type="InterPro" id="IPR036663">
    <property type="entry name" value="Fumarylacetoacetase_C_sf"/>
</dbReference>
<protein>
    <submittedName>
        <fullName evidence="1">2-keto-4-pentenoate hydratase</fullName>
    </submittedName>
</protein>
<dbReference type="Gene3D" id="3.90.850.10">
    <property type="entry name" value="Fumarylacetoacetase-like, C-terminal domain"/>
    <property type="match status" value="1"/>
</dbReference>
<dbReference type="STRING" id="1133569.FD21_GL001902"/>
<keyword evidence="2" id="KW-1185">Reference proteome</keyword>
<dbReference type="SUPFAM" id="SSF56529">
    <property type="entry name" value="FAH"/>
    <property type="match status" value="1"/>
</dbReference>
<dbReference type="EMBL" id="AYYX01000007">
    <property type="protein sequence ID" value="KRM89330.1"/>
    <property type="molecule type" value="Genomic_DNA"/>
</dbReference>
<evidence type="ECO:0000313" key="2">
    <source>
        <dbReference type="Proteomes" id="UP000051576"/>
    </source>
</evidence>
<comment type="caution">
    <text evidence="1">The sequence shown here is derived from an EMBL/GenBank/DDBJ whole genome shotgun (WGS) entry which is preliminary data.</text>
</comment>
<proteinExistence type="predicted"/>
<gene>
    <name evidence="1" type="ORF">FD21_GL001902</name>
</gene>
<name>A0A0R2CE35_9LACO</name>
<dbReference type="eggNOG" id="COG3971">
    <property type="taxonomic scope" value="Bacteria"/>
</dbReference>